<proteinExistence type="predicted"/>
<keyword evidence="2" id="KW-0342">GTP-binding</keyword>
<dbReference type="AlphaFoldDB" id="A0A382JI37"/>
<feature type="non-terminal residue" evidence="3">
    <location>
        <position position="1"/>
    </location>
</feature>
<dbReference type="InterPro" id="IPR036525">
    <property type="entry name" value="Tubulin/FtsZ_GTPase_sf"/>
</dbReference>
<evidence type="ECO:0000313" key="3">
    <source>
        <dbReference type="EMBL" id="SVC10331.1"/>
    </source>
</evidence>
<protein>
    <recommendedName>
        <fullName evidence="4">Tubulin/FtsZ 2-layer sandwich domain-containing protein</fullName>
    </recommendedName>
</protein>
<dbReference type="Gene3D" id="3.40.50.1440">
    <property type="entry name" value="Tubulin/FtsZ, GTPase domain"/>
    <property type="match status" value="1"/>
</dbReference>
<dbReference type="SUPFAM" id="SSF55307">
    <property type="entry name" value="Tubulin C-terminal domain-like"/>
    <property type="match status" value="1"/>
</dbReference>
<keyword evidence="1" id="KW-0547">Nucleotide-binding</keyword>
<dbReference type="InterPro" id="IPR008280">
    <property type="entry name" value="Tub_FtsZ_C"/>
</dbReference>
<sequence length="300" mass="32743">HLVADLVEEGRSSFSDRPIPGLRVIGVDSDNNPFLQIRSPIQLAFRSLGKIAGRMHLGPDVNLVSTTSRSLTLTEEFKGLELCFLVSELNDTQNLEYLPNLLKALETQGTKTIALLSLPEEWESEQTVSAADECLRQILATKASVIAVPLSSIGIPGDDLTWEDHLQETVGYFSSGFETLIRASSWIEGTSHLMLSDLYSVLSPGHRGALGFSEVSGIERSGRIDQLLNDGAGSLRRQGVNLSDASQIVAILSGARSFTRSEVRNLNVELQRMCGRRARISFGTSMITVPPDELHLTLIV</sequence>
<dbReference type="GO" id="GO:0005525">
    <property type="term" value="F:GTP binding"/>
    <property type="evidence" value="ECO:0007669"/>
    <property type="project" value="UniProtKB-KW"/>
</dbReference>
<dbReference type="EMBL" id="UINC01073727">
    <property type="protein sequence ID" value="SVC10331.1"/>
    <property type="molecule type" value="Genomic_DNA"/>
</dbReference>
<name>A0A382JI37_9ZZZZ</name>
<evidence type="ECO:0008006" key="4">
    <source>
        <dbReference type="Google" id="ProtNLM"/>
    </source>
</evidence>
<evidence type="ECO:0000256" key="2">
    <source>
        <dbReference type="ARBA" id="ARBA00023134"/>
    </source>
</evidence>
<evidence type="ECO:0000256" key="1">
    <source>
        <dbReference type="ARBA" id="ARBA00022741"/>
    </source>
</evidence>
<organism evidence="3">
    <name type="scientific">marine metagenome</name>
    <dbReference type="NCBI Taxonomy" id="408172"/>
    <lineage>
        <taxon>unclassified sequences</taxon>
        <taxon>metagenomes</taxon>
        <taxon>ecological metagenomes</taxon>
    </lineage>
</organism>
<accession>A0A382JI37</accession>
<reference evidence="3" key="1">
    <citation type="submission" date="2018-05" db="EMBL/GenBank/DDBJ databases">
        <authorList>
            <person name="Lanie J.A."/>
            <person name="Ng W.-L."/>
            <person name="Kazmierczak K.M."/>
            <person name="Andrzejewski T.M."/>
            <person name="Davidsen T.M."/>
            <person name="Wayne K.J."/>
            <person name="Tettelin H."/>
            <person name="Glass J.I."/>
            <person name="Rusch D."/>
            <person name="Podicherti R."/>
            <person name="Tsui H.-C.T."/>
            <person name="Winkler M.E."/>
        </authorList>
    </citation>
    <scope>NUCLEOTIDE SEQUENCE</scope>
</reference>
<gene>
    <name evidence="3" type="ORF">METZ01_LOCUS263185</name>
</gene>